<dbReference type="OrthoDB" id="9100692at2"/>
<dbReference type="STRING" id="1515439.SAMN06265784_11565"/>
<evidence type="ECO:0000313" key="3">
    <source>
        <dbReference type="Proteomes" id="UP000193228"/>
    </source>
</evidence>
<dbReference type="InterPro" id="IPR037401">
    <property type="entry name" value="SnoaL-like"/>
</dbReference>
<dbReference type="Pfam" id="PF13577">
    <property type="entry name" value="SnoaL_4"/>
    <property type="match status" value="1"/>
</dbReference>
<name>A0A1X7M1U8_9BURK</name>
<dbReference type="RefSeq" id="WP_085489163.1">
    <property type="nucleotide sequence ID" value="NZ_FXAT01000015.1"/>
</dbReference>
<sequence length="135" mass="15224">MITSDLASIERLLSDFAWYADRGDGAGLAQLFVADGILLVGERLFTGRPAIASDCETRAREPLRKTRHVWSNLRVERNDDASASLTAVQLTFEQRGDDAPAELRISDLRDDVCKEADGAWRFRRRVIQRQMTLAM</sequence>
<protein>
    <recommendedName>
        <fullName evidence="1">SnoaL-like domain-containing protein</fullName>
    </recommendedName>
</protein>
<dbReference type="AlphaFoldDB" id="A0A1X7M1U8"/>
<reference evidence="3" key="1">
    <citation type="submission" date="2017-04" db="EMBL/GenBank/DDBJ databases">
        <authorList>
            <person name="Varghese N."/>
            <person name="Submissions S."/>
        </authorList>
    </citation>
    <scope>NUCLEOTIDE SEQUENCE [LARGE SCALE GENOMIC DNA]</scope>
    <source>
        <strain evidence="3">LMG 29540</strain>
    </source>
</reference>
<feature type="domain" description="SnoaL-like" evidence="1">
    <location>
        <begin position="4"/>
        <end position="125"/>
    </location>
</feature>
<dbReference type="InterPro" id="IPR032710">
    <property type="entry name" value="NTF2-like_dom_sf"/>
</dbReference>
<dbReference type="CDD" id="cd00531">
    <property type="entry name" value="NTF2_like"/>
    <property type="match status" value="1"/>
</dbReference>
<keyword evidence="3" id="KW-1185">Reference proteome</keyword>
<evidence type="ECO:0000259" key="1">
    <source>
        <dbReference type="Pfam" id="PF13577"/>
    </source>
</evidence>
<dbReference type="EMBL" id="FXAT01000015">
    <property type="protein sequence ID" value="SMG60095.1"/>
    <property type="molecule type" value="Genomic_DNA"/>
</dbReference>
<dbReference type="Proteomes" id="UP000193228">
    <property type="component" value="Unassembled WGS sequence"/>
</dbReference>
<dbReference type="Gene3D" id="3.10.450.50">
    <property type="match status" value="1"/>
</dbReference>
<gene>
    <name evidence="2" type="ORF">SAMN06265784_11565</name>
</gene>
<organism evidence="2 3">
    <name type="scientific">Paraburkholderia susongensis</name>
    <dbReference type="NCBI Taxonomy" id="1515439"/>
    <lineage>
        <taxon>Bacteria</taxon>
        <taxon>Pseudomonadati</taxon>
        <taxon>Pseudomonadota</taxon>
        <taxon>Betaproteobacteria</taxon>
        <taxon>Burkholderiales</taxon>
        <taxon>Burkholderiaceae</taxon>
        <taxon>Paraburkholderia</taxon>
    </lineage>
</organism>
<proteinExistence type="predicted"/>
<evidence type="ECO:0000313" key="2">
    <source>
        <dbReference type="EMBL" id="SMG60095.1"/>
    </source>
</evidence>
<dbReference type="SUPFAM" id="SSF54427">
    <property type="entry name" value="NTF2-like"/>
    <property type="match status" value="1"/>
</dbReference>
<accession>A0A1X7M1U8</accession>